<reference evidence="1 2" key="1">
    <citation type="submission" date="2018-08" db="EMBL/GenBank/DDBJ databases">
        <title>A genome reference for cultivated species of the human gut microbiota.</title>
        <authorList>
            <person name="Zou Y."/>
            <person name="Xue W."/>
            <person name="Luo G."/>
        </authorList>
    </citation>
    <scope>NUCLEOTIDE SEQUENCE [LARGE SCALE GENOMIC DNA]</scope>
    <source>
        <strain evidence="1 2">AF15-20</strain>
    </source>
</reference>
<gene>
    <name evidence="1" type="ORF">DWW32_01100</name>
</gene>
<dbReference type="SUPFAM" id="SSF56784">
    <property type="entry name" value="HAD-like"/>
    <property type="match status" value="1"/>
</dbReference>
<name>A0A395WA66_9FIRM</name>
<evidence type="ECO:0000313" key="1">
    <source>
        <dbReference type="EMBL" id="RGU94141.1"/>
    </source>
</evidence>
<dbReference type="InterPro" id="IPR000150">
    <property type="entry name" value="Cof"/>
</dbReference>
<comment type="caution">
    <text evidence="1">The sequence shown here is derived from an EMBL/GenBank/DDBJ whole genome shotgun (WGS) entry which is preliminary data.</text>
</comment>
<dbReference type="Gene3D" id="3.30.1240.10">
    <property type="match status" value="1"/>
</dbReference>
<proteinExistence type="predicted"/>
<dbReference type="GeneID" id="66579155"/>
<dbReference type="InterPro" id="IPR036412">
    <property type="entry name" value="HAD-like_sf"/>
</dbReference>
<dbReference type="AlphaFoldDB" id="A0A395WA66"/>
<dbReference type="Gene3D" id="3.40.50.1000">
    <property type="entry name" value="HAD superfamily/HAD-like"/>
    <property type="match status" value="1"/>
</dbReference>
<dbReference type="NCBIfam" id="TIGR00099">
    <property type="entry name" value="Cof-subfamily"/>
    <property type="match status" value="1"/>
</dbReference>
<evidence type="ECO:0000313" key="2">
    <source>
        <dbReference type="Proteomes" id="UP000265489"/>
    </source>
</evidence>
<dbReference type="GO" id="GO:0016791">
    <property type="term" value="F:phosphatase activity"/>
    <property type="evidence" value="ECO:0007669"/>
    <property type="project" value="TreeGrafter"/>
</dbReference>
<dbReference type="PANTHER" id="PTHR10000">
    <property type="entry name" value="PHOSPHOSERINE PHOSPHATASE"/>
    <property type="match status" value="1"/>
</dbReference>
<dbReference type="GO" id="GO:0005829">
    <property type="term" value="C:cytosol"/>
    <property type="evidence" value="ECO:0007669"/>
    <property type="project" value="TreeGrafter"/>
</dbReference>
<dbReference type="InterPro" id="IPR023214">
    <property type="entry name" value="HAD_sf"/>
</dbReference>
<organism evidence="1 2">
    <name type="scientific">Holdemanella biformis</name>
    <dbReference type="NCBI Taxonomy" id="1735"/>
    <lineage>
        <taxon>Bacteria</taxon>
        <taxon>Bacillati</taxon>
        <taxon>Bacillota</taxon>
        <taxon>Erysipelotrichia</taxon>
        <taxon>Erysipelotrichales</taxon>
        <taxon>Erysipelotrichaceae</taxon>
        <taxon>Holdemanella</taxon>
    </lineage>
</organism>
<keyword evidence="1" id="KW-0378">Hydrolase</keyword>
<sequence>MRTLYVSDLDGTLLRSDETISNSTKEIINQFIDNGGYFSYATARSIFTAKKVTREIHTKCPVIVYNGSFLVDPVNGNRLLSIFFDSDVYNLLDDLFRNGIYPIVYAYIDGKEKFSYIPKLCTEGMKRFLKSREGDVRINEVETCEQLKIGDIFYIACIDDSERLVSLYEKYKGKYHCVYQKDFYTNDPWLEIMPLQASKSNAIKQLQNYLKCDRLIVFGNGVNDIDMFQIANESYAVENACDELKQYATEIIHSNDDDGVAKWLNERE</sequence>
<dbReference type="GO" id="GO:0000287">
    <property type="term" value="F:magnesium ion binding"/>
    <property type="evidence" value="ECO:0007669"/>
    <property type="project" value="TreeGrafter"/>
</dbReference>
<dbReference type="Proteomes" id="UP000265489">
    <property type="component" value="Unassembled WGS sequence"/>
</dbReference>
<accession>A0A395WA66</accession>
<dbReference type="PANTHER" id="PTHR10000:SF8">
    <property type="entry name" value="HAD SUPERFAMILY HYDROLASE-LIKE, TYPE 3"/>
    <property type="match status" value="1"/>
</dbReference>
<dbReference type="Pfam" id="PF08282">
    <property type="entry name" value="Hydrolase_3"/>
    <property type="match status" value="1"/>
</dbReference>
<dbReference type="EMBL" id="QRYQ01000001">
    <property type="protein sequence ID" value="RGU94141.1"/>
    <property type="molecule type" value="Genomic_DNA"/>
</dbReference>
<dbReference type="RefSeq" id="WP_118324420.1">
    <property type="nucleotide sequence ID" value="NZ_JAXJDE010000188.1"/>
</dbReference>
<protein>
    <submittedName>
        <fullName evidence="1">HAD family hydrolase</fullName>
    </submittedName>
</protein>